<evidence type="ECO:0000256" key="7">
    <source>
        <dbReference type="ARBA" id="ARBA00022705"/>
    </source>
</evidence>
<evidence type="ECO:0000256" key="5">
    <source>
        <dbReference type="ARBA" id="ARBA00022679"/>
    </source>
</evidence>
<dbReference type="OrthoDB" id="8421503at2"/>
<dbReference type="InterPro" id="IPR022637">
    <property type="entry name" value="DNA_polIII_beta_cen"/>
</dbReference>
<dbReference type="InterPro" id="IPR046938">
    <property type="entry name" value="DNA_clamp_sf"/>
</dbReference>
<evidence type="ECO:0000259" key="11">
    <source>
        <dbReference type="Pfam" id="PF00712"/>
    </source>
</evidence>
<comment type="similarity">
    <text evidence="2 10">Belongs to the beta sliding clamp family.</text>
</comment>
<dbReference type="GO" id="GO:0005737">
    <property type="term" value="C:cytoplasm"/>
    <property type="evidence" value="ECO:0007669"/>
    <property type="project" value="UniProtKB-SubCell"/>
</dbReference>
<evidence type="ECO:0000256" key="2">
    <source>
        <dbReference type="ARBA" id="ARBA00010752"/>
    </source>
</evidence>
<sequence length="369" mass="40859">MKFELLREEFLKPLQTTIGVVERRQTMPILANVLIQIENDAFQITGTDLEIEMVARGTCKTISPGSATVSGRKLLDIVKSLPDGAKLQCALTEDRIAIRTQGSRFSLATLPVSDFPVSRGQDGGVRLMLDQSKLKNLLDLTQFSMAHQDVRYYLNGLLFDLRPGLLRAVATDGHRLSMAETRLDTAGGVTGQQIIIPRKGILELQKLLTEGEIELEITSNQITASMEGIRFTSKLVDGRFPDYEKVIPPTLPRSLEVDRLELRQSLSRAAILSNEKFRGVRLSLDAHGVTIRAHNAEQEEAEESLAGTYIGEPMEIGFNVVYLLEPLAVLRTDTVRLQFSDANGSCLITATDSEDDSTPNQHVVMPMRL</sequence>
<dbReference type="Pfam" id="PF02768">
    <property type="entry name" value="DNA_pol3_beta_3"/>
    <property type="match status" value="1"/>
</dbReference>
<gene>
    <name evidence="14" type="primary">dnaN</name>
    <name evidence="14" type="ORF">E4680_05705</name>
</gene>
<evidence type="ECO:0000256" key="4">
    <source>
        <dbReference type="ARBA" id="ARBA00022490"/>
    </source>
</evidence>
<keyword evidence="6 10" id="KW-0548">Nucleotidyltransferase</keyword>
<dbReference type="Gene3D" id="3.10.150.10">
    <property type="entry name" value="DNA Polymerase III, subunit A, domain 2"/>
    <property type="match status" value="1"/>
</dbReference>
<organism evidence="14 15">
    <name type="scientific">Candidatus Macondimonas diazotrophica</name>
    <dbReference type="NCBI Taxonomy" id="2305248"/>
    <lineage>
        <taxon>Bacteria</taxon>
        <taxon>Pseudomonadati</taxon>
        <taxon>Pseudomonadota</taxon>
        <taxon>Gammaproteobacteria</taxon>
        <taxon>Chromatiales</taxon>
        <taxon>Ectothiorhodospiraceae</taxon>
        <taxon>Candidatus Macondimonas</taxon>
    </lineage>
</organism>
<keyword evidence="15" id="KW-1185">Reference proteome</keyword>
<keyword evidence="7 10" id="KW-0235">DNA replication</keyword>
<name>A0A4Z0FC67_9GAMM</name>
<dbReference type="InterPro" id="IPR022634">
    <property type="entry name" value="DNA_polIII_beta_N"/>
</dbReference>
<dbReference type="Pfam" id="PF02767">
    <property type="entry name" value="DNA_pol3_beta_2"/>
    <property type="match status" value="1"/>
</dbReference>
<evidence type="ECO:0000259" key="13">
    <source>
        <dbReference type="Pfam" id="PF02768"/>
    </source>
</evidence>
<dbReference type="PANTHER" id="PTHR30478:SF0">
    <property type="entry name" value="BETA SLIDING CLAMP"/>
    <property type="match status" value="1"/>
</dbReference>
<evidence type="ECO:0000256" key="6">
    <source>
        <dbReference type="ARBA" id="ARBA00022695"/>
    </source>
</evidence>
<proteinExistence type="inferred from homology"/>
<protein>
    <recommendedName>
        <fullName evidence="3 10">Beta sliding clamp</fullName>
    </recommendedName>
</protein>
<dbReference type="SUPFAM" id="SSF55979">
    <property type="entry name" value="DNA clamp"/>
    <property type="match status" value="3"/>
</dbReference>
<dbReference type="EMBL" id="SRIO01000005">
    <property type="protein sequence ID" value="TFZ83127.1"/>
    <property type="molecule type" value="Genomic_DNA"/>
</dbReference>
<keyword evidence="5 10" id="KW-0808">Transferase</keyword>
<dbReference type="RefSeq" id="WP_135281427.1">
    <property type="nucleotide sequence ID" value="NZ_SRIO01000005.1"/>
</dbReference>
<evidence type="ECO:0000256" key="9">
    <source>
        <dbReference type="ARBA" id="ARBA00023125"/>
    </source>
</evidence>
<dbReference type="Pfam" id="PF00712">
    <property type="entry name" value="DNA_pol3_beta"/>
    <property type="match status" value="1"/>
</dbReference>
<evidence type="ECO:0000256" key="8">
    <source>
        <dbReference type="ARBA" id="ARBA00022932"/>
    </source>
</evidence>
<dbReference type="InterPro" id="IPR022635">
    <property type="entry name" value="DNA_polIII_beta_C"/>
</dbReference>
<dbReference type="GO" id="GO:0009360">
    <property type="term" value="C:DNA polymerase III complex"/>
    <property type="evidence" value="ECO:0007669"/>
    <property type="project" value="InterPro"/>
</dbReference>
<accession>A0A4Z0FC67</accession>
<dbReference type="GO" id="GO:0003677">
    <property type="term" value="F:DNA binding"/>
    <property type="evidence" value="ECO:0007669"/>
    <property type="project" value="UniProtKB-UniRule"/>
</dbReference>
<dbReference type="AlphaFoldDB" id="A0A4Z0FC67"/>
<comment type="subunit">
    <text evidence="10">Forms a ring-shaped head-to-tail homodimer around DNA.</text>
</comment>
<evidence type="ECO:0000256" key="10">
    <source>
        <dbReference type="PIRNR" id="PIRNR000804"/>
    </source>
</evidence>
<dbReference type="GO" id="GO:0006271">
    <property type="term" value="P:DNA strand elongation involved in DNA replication"/>
    <property type="evidence" value="ECO:0007669"/>
    <property type="project" value="TreeGrafter"/>
</dbReference>
<dbReference type="NCBIfam" id="TIGR00663">
    <property type="entry name" value="dnan"/>
    <property type="match status" value="1"/>
</dbReference>
<evidence type="ECO:0000313" key="15">
    <source>
        <dbReference type="Proteomes" id="UP000297890"/>
    </source>
</evidence>
<comment type="function">
    <text evidence="10">Confers DNA tethering and processivity to DNA polymerases and other proteins. Acts as a clamp, forming a ring around DNA (a reaction catalyzed by the clamp-loading complex) which diffuses in an ATP-independent manner freely and bidirectionally along dsDNA. Initially characterized for its ability to contact the catalytic subunit of DNA polymerase III (Pol III), a complex, multichain enzyme responsible for most of the replicative synthesis in bacteria; Pol III exhibits 3'-5' exonuclease proofreading activity. The beta chain is required for initiation of replication as well as for processivity of DNA replication.</text>
</comment>
<dbReference type="InterPro" id="IPR001001">
    <property type="entry name" value="DNA_polIII_beta"/>
</dbReference>
<reference evidence="14 15" key="1">
    <citation type="journal article" date="2019" name="ISME J.">
        <title>Candidatus Macondimonas diazotrophica, a novel gammaproteobacterial genus dominating crude-oil-contaminated coastal sediments.</title>
        <authorList>
            <person name="Karthikeyan S."/>
            <person name="Konstantinidis K."/>
        </authorList>
    </citation>
    <scope>NUCLEOTIDE SEQUENCE [LARGE SCALE GENOMIC DNA]</scope>
    <source>
        <strain evidence="14 15">KTK01</strain>
    </source>
</reference>
<dbReference type="GO" id="GO:0003887">
    <property type="term" value="F:DNA-directed DNA polymerase activity"/>
    <property type="evidence" value="ECO:0007669"/>
    <property type="project" value="UniProtKB-UniRule"/>
</dbReference>
<comment type="subcellular location">
    <subcellularLocation>
        <location evidence="1 10">Cytoplasm</location>
    </subcellularLocation>
</comment>
<keyword evidence="4 10" id="KW-0963">Cytoplasm</keyword>
<dbReference type="Proteomes" id="UP000297890">
    <property type="component" value="Unassembled WGS sequence"/>
</dbReference>
<feature type="domain" description="DNA polymerase III beta sliding clamp central" evidence="12">
    <location>
        <begin position="129"/>
        <end position="242"/>
    </location>
</feature>
<feature type="domain" description="DNA polymerase III beta sliding clamp C-terminal" evidence="13">
    <location>
        <begin position="245"/>
        <end position="368"/>
    </location>
</feature>
<comment type="caution">
    <text evidence="14">The sequence shown here is derived from an EMBL/GenBank/DDBJ whole genome shotgun (WGS) entry which is preliminary data.</text>
</comment>
<evidence type="ECO:0000256" key="3">
    <source>
        <dbReference type="ARBA" id="ARBA00021035"/>
    </source>
</evidence>
<keyword evidence="8 10" id="KW-0239">DNA-directed DNA polymerase</keyword>
<evidence type="ECO:0000259" key="12">
    <source>
        <dbReference type="Pfam" id="PF02767"/>
    </source>
</evidence>
<dbReference type="PIRSF" id="PIRSF000804">
    <property type="entry name" value="DNA_pol_III_b"/>
    <property type="match status" value="1"/>
</dbReference>
<dbReference type="SMART" id="SM00480">
    <property type="entry name" value="POL3Bc"/>
    <property type="match status" value="1"/>
</dbReference>
<evidence type="ECO:0000313" key="14">
    <source>
        <dbReference type="EMBL" id="TFZ83127.1"/>
    </source>
</evidence>
<dbReference type="Gene3D" id="3.70.10.10">
    <property type="match status" value="1"/>
</dbReference>
<feature type="domain" description="DNA polymerase III beta sliding clamp N-terminal" evidence="11">
    <location>
        <begin position="1"/>
        <end position="117"/>
    </location>
</feature>
<dbReference type="GO" id="GO:0008408">
    <property type="term" value="F:3'-5' exonuclease activity"/>
    <property type="evidence" value="ECO:0007669"/>
    <property type="project" value="InterPro"/>
</dbReference>
<dbReference type="PANTHER" id="PTHR30478">
    <property type="entry name" value="DNA POLYMERASE III SUBUNIT BETA"/>
    <property type="match status" value="1"/>
</dbReference>
<dbReference type="CDD" id="cd00140">
    <property type="entry name" value="beta_clamp"/>
    <property type="match status" value="1"/>
</dbReference>
<evidence type="ECO:0000256" key="1">
    <source>
        <dbReference type="ARBA" id="ARBA00004496"/>
    </source>
</evidence>
<keyword evidence="9" id="KW-0238">DNA-binding</keyword>